<feature type="transmembrane region" description="Helical" evidence="5">
    <location>
        <begin position="295"/>
        <end position="313"/>
    </location>
</feature>
<dbReference type="Pfam" id="PF07690">
    <property type="entry name" value="MFS_1"/>
    <property type="match status" value="1"/>
</dbReference>
<evidence type="ECO:0000256" key="4">
    <source>
        <dbReference type="ARBA" id="ARBA00023136"/>
    </source>
</evidence>
<feature type="transmembrane region" description="Helical" evidence="5">
    <location>
        <begin position="171"/>
        <end position="189"/>
    </location>
</feature>
<dbReference type="InterPro" id="IPR036259">
    <property type="entry name" value="MFS_trans_sf"/>
</dbReference>
<feature type="domain" description="Major facilitator superfamily (MFS) profile" evidence="6">
    <location>
        <begin position="13"/>
        <end position="408"/>
    </location>
</feature>
<feature type="transmembrane region" description="Helical" evidence="5">
    <location>
        <begin position="12"/>
        <end position="38"/>
    </location>
</feature>
<feature type="transmembrane region" description="Helical" evidence="5">
    <location>
        <begin position="44"/>
        <end position="68"/>
    </location>
</feature>
<evidence type="ECO:0000256" key="1">
    <source>
        <dbReference type="ARBA" id="ARBA00004651"/>
    </source>
</evidence>
<feature type="transmembrane region" description="Helical" evidence="5">
    <location>
        <begin position="384"/>
        <end position="403"/>
    </location>
</feature>
<evidence type="ECO:0000259" key="6">
    <source>
        <dbReference type="PROSITE" id="PS50850"/>
    </source>
</evidence>
<dbReference type="Gene3D" id="1.20.1250.20">
    <property type="entry name" value="MFS general substrate transporter like domains"/>
    <property type="match status" value="1"/>
</dbReference>
<feature type="transmembrane region" description="Helical" evidence="5">
    <location>
        <begin position="106"/>
        <end position="126"/>
    </location>
</feature>
<dbReference type="InterPro" id="IPR011701">
    <property type="entry name" value="MFS"/>
</dbReference>
<evidence type="ECO:0000256" key="2">
    <source>
        <dbReference type="ARBA" id="ARBA00022692"/>
    </source>
</evidence>
<evidence type="ECO:0000313" key="7">
    <source>
        <dbReference type="EMBL" id="QVT78153.1"/>
    </source>
</evidence>
<proteinExistence type="predicted"/>
<reference evidence="7 8" key="1">
    <citation type="submission" date="2021-05" db="EMBL/GenBank/DDBJ databases">
        <title>Complete genome of Nocardioides aquaticus KCTC 9944T isolated from meromictic and hypersaline Ekho Lake, Antarctica.</title>
        <authorList>
            <person name="Hwang K."/>
            <person name="Kim K.M."/>
            <person name="Choe H."/>
        </authorList>
    </citation>
    <scope>NUCLEOTIDE SEQUENCE [LARGE SCALE GENOMIC DNA]</scope>
    <source>
        <strain evidence="7 8">KCTC 9944</strain>
    </source>
</reference>
<keyword evidence="4 5" id="KW-0472">Membrane</keyword>
<name>A0ABX8EHK7_9ACTN</name>
<feature type="transmembrane region" description="Helical" evidence="5">
    <location>
        <begin position="80"/>
        <end position="100"/>
    </location>
</feature>
<feature type="transmembrane region" description="Helical" evidence="5">
    <location>
        <begin position="353"/>
        <end position="378"/>
    </location>
</feature>
<dbReference type="InterPro" id="IPR020846">
    <property type="entry name" value="MFS_dom"/>
</dbReference>
<keyword evidence="2 5" id="KW-0812">Transmembrane</keyword>
<dbReference type="CDD" id="cd17365">
    <property type="entry name" value="MFS_PcaK_like"/>
    <property type="match status" value="1"/>
</dbReference>
<dbReference type="SUPFAM" id="SSF103473">
    <property type="entry name" value="MFS general substrate transporter"/>
    <property type="match status" value="1"/>
</dbReference>
<dbReference type="PROSITE" id="PS00216">
    <property type="entry name" value="SUGAR_TRANSPORT_1"/>
    <property type="match status" value="1"/>
</dbReference>
<dbReference type="EMBL" id="CP075371">
    <property type="protein sequence ID" value="QVT78153.1"/>
    <property type="molecule type" value="Genomic_DNA"/>
</dbReference>
<evidence type="ECO:0000256" key="5">
    <source>
        <dbReference type="SAM" id="Phobius"/>
    </source>
</evidence>
<gene>
    <name evidence="7" type="primary">pcaK</name>
    <name evidence="7" type="ORF">ENKNEFLB_00526</name>
</gene>
<dbReference type="PROSITE" id="PS50850">
    <property type="entry name" value="MFS"/>
    <property type="match status" value="1"/>
</dbReference>
<accession>A0ABX8EHK7</accession>
<evidence type="ECO:0000256" key="3">
    <source>
        <dbReference type="ARBA" id="ARBA00022989"/>
    </source>
</evidence>
<sequence length="420" mass="42908">MTDPTTTARSAWPVWLCWAAVALDGFDLVVLGAVIPVLAASGDLGFTAASLTVASTLGLVGVGIGAVAIGPVADRYGRRLPLIGCIALFSVLTLAIPLAGSTTSFTVLRFAAGLGLGACLPTALAYMSEHATPGRGGTAVTRMMTGYHVGAVLTALLGLWLIAAAGWESMFVVGGVAGLLVLPVMWLRLPESQGYLDELARRGAAPEGTLSPARVRSSDVVRGRFLRVSLGLWVASFMGLLLVYGLNTWLPTIMGEAGYSIDQGTGLLLVLNVGAVLGLLLAGRISDSRGNKPTVLAWFGLAAVFLAALSVRLESTPLVYVAVTLAGIFVFSAQVLVYAFVGHLYPAAVRGTALGMSAGVGRVGAIVGPSLGGLLVTAGIAYPWGFYAFAVAALLALAALATVPADLEDETVPDGVPSTA</sequence>
<feature type="transmembrane region" description="Helical" evidence="5">
    <location>
        <begin position="266"/>
        <end position="283"/>
    </location>
</feature>
<feature type="transmembrane region" description="Helical" evidence="5">
    <location>
        <begin position="319"/>
        <end position="341"/>
    </location>
</feature>
<dbReference type="PANTHER" id="PTHR23508">
    <property type="entry name" value="CARBOXYLIC ACID TRANSPORTER PROTEIN HOMOLOG"/>
    <property type="match status" value="1"/>
</dbReference>
<dbReference type="Proteomes" id="UP000679307">
    <property type="component" value="Chromosome"/>
</dbReference>
<dbReference type="PANTHER" id="PTHR23508:SF10">
    <property type="entry name" value="CARBOXYLIC ACID TRANSPORTER PROTEIN HOMOLOG"/>
    <property type="match status" value="1"/>
</dbReference>
<evidence type="ECO:0000313" key="8">
    <source>
        <dbReference type="Proteomes" id="UP000679307"/>
    </source>
</evidence>
<comment type="subcellular location">
    <subcellularLocation>
        <location evidence="1">Cell membrane</location>
        <topology evidence="1">Multi-pass membrane protein</topology>
    </subcellularLocation>
</comment>
<protein>
    <submittedName>
        <fullName evidence="7">4-hydroxybenzoate transporter PcaK</fullName>
    </submittedName>
</protein>
<feature type="transmembrane region" description="Helical" evidence="5">
    <location>
        <begin position="147"/>
        <end position="165"/>
    </location>
</feature>
<keyword evidence="8" id="KW-1185">Reference proteome</keyword>
<organism evidence="7 8">
    <name type="scientific">Nocardioides aquaticus</name>
    <dbReference type="NCBI Taxonomy" id="160826"/>
    <lineage>
        <taxon>Bacteria</taxon>
        <taxon>Bacillati</taxon>
        <taxon>Actinomycetota</taxon>
        <taxon>Actinomycetes</taxon>
        <taxon>Propionibacteriales</taxon>
        <taxon>Nocardioidaceae</taxon>
        <taxon>Nocardioides</taxon>
    </lineage>
</organism>
<dbReference type="InterPro" id="IPR005829">
    <property type="entry name" value="Sugar_transporter_CS"/>
</dbReference>
<feature type="transmembrane region" description="Helical" evidence="5">
    <location>
        <begin position="225"/>
        <end position="246"/>
    </location>
</feature>
<dbReference type="RefSeq" id="WP_214057776.1">
    <property type="nucleotide sequence ID" value="NZ_BAAAHS010000005.1"/>
</dbReference>
<keyword evidence="3 5" id="KW-1133">Transmembrane helix</keyword>